<keyword evidence="1" id="KW-1133">Transmembrane helix</keyword>
<reference evidence="2 3" key="1">
    <citation type="submission" date="2024-04" db="EMBL/GenBank/DDBJ databases">
        <title>Tritrichomonas musculus Genome.</title>
        <authorList>
            <person name="Alves-Ferreira E."/>
            <person name="Grigg M."/>
            <person name="Lorenzi H."/>
            <person name="Galac M."/>
        </authorList>
    </citation>
    <scope>NUCLEOTIDE SEQUENCE [LARGE SCALE GENOMIC DNA]</scope>
    <source>
        <strain evidence="2 3">EAF2021</strain>
    </source>
</reference>
<feature type="transmembrane region" description="Helical" evidence="1">
    <location>
        <begin position="181"/>
        <end position="201"/>
    </location>
</feature>
<gene>
    <name evidence="2" type="ORF">M9Y10_029548</name>
</gene>
<evidence type="ECO:0000256" key="1">
    <source>
        <dbReference type="SAM" id="Phobius"/>
    </source>
</evidence>
<accession>A0ABR2KPH2</accession>
<keyword evidence="3" id="KW-1185">Reference proteome</keyword>
<name>A0ABR2KPH2_9EUKA</name>
<feature type="transmembrane region" description="Helical" evidence="1">
    <location>
        <begin position="15"/>
        <end position="38"/>
    </location>
</feature>
<proteinExistence type="predicted"/>
<evidence type="ECO:0000313" key="2">
    <source>
        <dbReference type="EMBL" id="KAK8892322.1"/>
    </source>
</evidence>
<feature type="transmembrane region" description="Helical" evidence="1">
    <location>
        <begin position="105"/>
        <end position="125"/>
    </location>
</feature>
<comment type="caution">
    <text evidence="2">The sequence shown here is derived from an EMBL/GenBank/DDBJ whole genome shotgun (WGS) entry which is preliminary data.</text>
</comment>
<organism evidence="2 3">
    <name type="scientific">Tritrichomonas musculus</name>
    <dbReference type="NCBI Taxonomy" id="1915356"/>
    <lineage>
        <taxon>Eukaryota</taxon>
        <taxon>Metamonada</taxon>
        <taxon>Parabasalia</taxon>
        <taxon>Tritrichomonadida</taxon>
        <taxon>Tritrichomonadidae</taxon>
        <taxon>Tritrichomonas</taxon>
    </lineage>
</organism>
<evidence type="ECO:0000313" key="3">
    <source>
        <dbReference type="Proteomes" id="UP001470230"/>
    </source>
</evidence>
<keyword evidence="1" id="KW-0812">Transmembrane</keyword>
<evidence type="ECO:0008006" key="4">
    <source>
        <dbReference type="Google" id="ProtNLM"/>
    </source>
</evidence>
<dbReference type="EMBL" id="JAPFFF010000004">
    <property type="protein sequence ID" value="KAK8892322.1"/>
    <property type="molecule type" value="Genomic_DNA"/>
</dbReference>
<dbReference type="Proteomes" id="UP001470230">
    <property type="component" value="Unassembled WGS sequence"/>
</dbReference>
<feature type="transmembrane region" description="Helical" evidence="1">
    <location>
        <begin position="58"/>
        <end position="84"/>
    </location>
</feature>
<sequence length="232" mass="25933">MGKQYPDIDSNPQKIIFLVSVGVNVLTSFILAIIGFVWFSKLDICPNFITGKPAVVYYLSIVSGIIAIVGLVTFIVYLIVYIVFRAKQKFINNQELTYKITMGKTILIINFIASFIAIICSIFGLNHDPKGNCVAYLEKILHVNELCRYGGGPDYSVENRKIIEKFAEDPGYYCEKNGTPLLILAIINIISIITFIVAYCLGKKNPIEESSIAEGQVEIESNQNMTNQNQQD</sequence>
<protein>
    <recommendedName>
        <fullName evidence="4">Transmembrane protein</fullName>
    </recommendedName>
</protein>
<keyword evidence="1" id="KW-0472">Membrane</keyword>